<dbReference type="AlphaFoldDB" id="A0A2H1WFE7"/>
<sequence>MARKKAREGNHPMKSRALERESARLLLTKNHPVPTSTLRAGAPVNPLGSPQLAGKRADGSPDGMQSTPEALEALQVRQRILGVRNLRVVGESGNGKIGKGDNWTSGNLTHTTKQQALFHIGFLWKIIQLFFLTRTPMKHQRRYKSVAAFWGLGIKWLLGNRGLGRLGRGDFLLCRGCVYKHTIPHAHDAQTRNNNLWITRRVVPCGNRTRDTLHGSQLPSHRANRAGRKSSNPMTSLARAR</sequence>
<reference evidence="2" key="1">
    <citation type="submission" date="2016-07" db="EMBL/GenBank/DDBJ databases">
        <authorList>
            <person name="Bretaudeau A."/>
        </authorList>
    </citation>
    <scope>NUCLEOTIDE SEQUENCE</scope>
    <source>
        <strain evidence="2">Rice</strain>
        <tissue evidence="2">Whole body</tissue>
    </source>
</reference>
<name>A0A2H1WFE7_SPOFR</name>
<gene>
    <name evidence="2" type="ORF">SFRICE_022539</name>
</gene>
<feature type="region of interest" description="Disordered" evidence="1">
    <location>
        <begin position="209"/>
        <end position="241"/>
    </location>
</feature>
<feature type="compositionally biased region" description="Basic and acidic residues" evidence="1">
    <location>
        <begin position="7"/>
        <end position="23"/>
    </location>
</feature>
<accession>A0A2H1WFE7</accession>
<proteinExistence type="predicted"/>
<organism evidence="2">
    <name type="scientific">Spodoptera frugiperda</name>
    <name type="common">Fall armyworm</name>
    <dbReference type="NCBI Taxonomy" id="7108"/>
    <lineage>
        <taxon>Eukaryota</taxon>
        <taxon>Metazoa</taxon>
        <taxon>Ecdysozoa</taxon>
        <taxon>Arthropoda</taxon>
        <taxon>Hexapoda</taxon>
        <taxon>Insecta</taxon>
        <taxon>Pterygota</taxon>
        <taxon>Neoptera</taxon>
        <taxon>Endopterygota</taxon>
        <taxon>Lepidoptera</taxon>
        <taxon>Glossata</taxon>
        <taxon>Ditrysia</taxon>
        <taxon>Noctuoidea</taxon>
        <taxon>Noctuidae</taxon>
        <taxon>Amphipyrinae</taxon>
        <taxon>Spodoptera</taxon>
    </lineage>
</organism>
<dbReference type="EMBL" id="ODYU01008323">
    <property type="protein sequence ID" value="SOQ51810.1"/>
    <property type="molecule type" value="Genomic_DNA"/>
</dbReference>
<evidence type="ECO:0000313" key="2">
    <source>
        <dbReference type="EMBL" id="SOQ51810.1"/>
    </source>
</evidence>
<protein>
    <submittedName>
        <fullName evidence="2">SFRICE_022539</fullName>
    </submittedName>
</protein>
<feature type="region of interest" description="Disordered" evidence="1">
    <location>
        <begin position="1"/>
        <end position="65"/>
    </location>
</feature>
<evidence type="ECO:0000256" key="1">
    <source>
        <dbReference type="SAM" id="MobiDB-lite"/>
    </source>
</evidence>